<evidence type="ECO:0000313" key="2">
    <source>
        <dbReference type="Proteomes" id="UP000178811"/>
    </source>
</evidence>
<dbReference type="Proteomes" id="UP000178811">
    <property type="component" value="Unassembled WGS sequence"/>
</dbReference>
<comment type="caution">
    <text evidence="1">The sequence shown here is derived from an EMBL/GenBank/DDBJ whole genome shotgun (WGS) entry which is preliminary data.</text>
</comment>
<dbReference type="AlphaFoldDB" id="A0A1F6EXH5"/>
<protein>
    <submittedName>
        <fullName evidence="1">Uncharacterized protein</fullName>
    </submittedName>
</protein>
<evidence type="ECO:0000313" key="1">
    <source>
        <dbReference type="EMBL" id="OGG78252.1"/>
    </source>
</evidence>
<accession>A0A1F6EXH5</accession>
<name>A0A1F6EXH5_9BACT</name>
<dbReference type="EMBL" id="MFLW01000019">
    <property type="protein sequence ID" value="OGG78252.1"/>
    <property type="molecule type" value="Genomic_DNA"/>
</dbReference>
<sequence>MNFPKHLGEIVRRDRGLAGLTQDQLVIKLNKVKDFPIDPFTKKPKRAHRSWIAKLESGSLSRELRVEVRQWLASALGGDSVLYKRLAVNLEGKNSIPDDFDVLPLVKRLAQSKKSRLTFDKLCRFCEASWHCSESGVSLIDLLPVTSE</sequence>
<gene>
    <name evidence="1" type="ORF">A3A36_02140</name>
</gene>
<reference evidence="1 2" key="1">
    <citation type="journal article" date="2016" name="Nat. Commun.">
        <title>Thousands of microbial genomes shed light on interconnected biogeochemical processes in an aquifer system.</title>
        <authorList>
            <person name="Anantharaman K."/>
            <person name="Brown C.T."/>
            <person name="Hug L.A."/>
            <person name="Sharon I."/>
            <person name="Castelle C.J."/>
            <person name="Probst A.J."/>
            <person name="Thomas B.C."/>
            <person name="Singh A."/>
            <person name="Wilkins M.J."/>
            <person name="Karaoz U."/>
            <person name="Brodie E.L."/>
            <person name="Williams K.H."/>
            <person name="Hubbard S.S."/>
            <person name="Banfield J.F."/>
        </authorList>
    </citation>
    <scope>NUCLEOTIDE SEQUENCE [LARGE SCALE GENOMIC DNA]</scope>
</reference>
<organism evidence="1 2">
    <name type="scientific">Candidatus Kaiserbacteria bacterium RIFCSPLOWO2_01_FULL_52_12b</name>
    <dbReference type="NCBI Taxonomy" id="1798509"/>
    <lineage>
        <taxon>Bacteria</taxon>
        <taxon>Candidatus Kaiseribacteriota</taxon>
    </lineage>
</organism>
<proteinExistence type="predicted"/>